<comment type="subcellular location">
    <subcellularLocation>
        <location evidence="1">Cell membrane</location>
        <topology evidence="1">Multi-pass membrane protein</topology>
    </subcellularLocation>
</comment>
<dbReference type="EMBL" id="QMAP01000006">
    <property type="protein sequence ID" value="RXI48512.1"/>
    <property type="molecule type" value="Genomic_DNA"/>
</dbReference>
<sequence>MKMNEGLVVVIRSIIGFFSLLIFARVLGKQQVSQLTFFEYVLGITIGSTASTLSTDLSTRAWPHWVALISWAILGYIMQLITLKQRTMAKYIDGEPTIVIVNGKIMEEALKTMKYRAADILQLLRNKDIFDLKQVKFAIIEPNGQISVLKKEEYLPVTSQDMNISPSPSDISIEVIYDGLIIEEHLKWFKKDKKWLKKELKKRNINDPSEVFLATMDNTGNFYADKYNDLMKKENVTKDGTYKGPL</sequence>
<keyword evidence="5 7" id="KW-1133">Transmembrane helix</keyword>
<comment type="similarity">
    <text evidence="2">Belongs to the UPF0702 family.</text>
</comment>
<evidence type="ECO:0000313" key="9">
    <source>
        <dbReference type="EMBL" id="RXI48512.1"/>
    </source>
</evidence>
<dbReference type="InterPro" id="IPR023090">
    <property type="entry name" value="UPF0702_alpha/beta_dom_sf"/>
</dbReference>
<evidence type="ECO:0000313" key="12">
    <source>
        <dbReference type="Proteomes" id="UP000290921"/>
    </source>
</evidence>
<evidence type="ECO:0000313" key="10">
    <source>
        <dbReference type="EMBL" id="RXI58641.1"/>
    </source>
</evidence>
<evidence type="ECO:0000256" key="2">
    <source>
        <dbReference type="ARBA" id="ARBA00006448"/>
    </source>
</evidence>
<evidence type="ECO:0000256" key="5">
    <source>
        <dbReference type="ARBA" id="ARBA00022989"/>
    </source>
</evidence>
<evidence type="ECO:0000256" key="7">
    <source>
        <dbReference type="SAM" id="Phobius"/>
    </source>
</evidence>
<dbReference type="Gene3D" id="3.30.240.20">
    <property type="entry name" value="bsu07140 like domains"/>
    <property type="match status" value="2"/>
</dbReference>
<dbReference type="PANTHER" id="PTHR34582">
    <property type="entry name" value="UPF0702 TRANSMEMBRANE PROTEIN YCAP"/>
    <property type="match status" value="1"/>
</dbReference>
<proteinExistence type="inferred from homology"/>
<keyword evidence="6 7" id="KW-0472">Membrane</keyword>
<evidence type="ECO:0000256" key="4">
    <source>
        <dbReference type="ARBA" id="ARBA00022692"/>
    </source>
</evidence>
<evidence type="ECO:0000256" key="1">
    <source>
        <dbReference type="ARBA" id="ARBA00004651"/>
    </source>
</evidence>
<keyword evidence="4 7" id="KW-0812">Transmembrane</keyword>
<dbReference type="AlphaFoldDB" id="A0A4Q0V4C6"/>
<evidence type="ECO:0000256" key="3">
    <source>
        <dbReference type="ARBA" id="ARBA00022475"/>
    </source>
</evidence>
<dbReference type="GO" id="GO:0005886">
    <property type="term" value="C:plasma membrane"/>
    <property type="evidence" value="ECO:0007669"/>
    <property type="project" value="UniProtKB-SubCell"/>
</dbReference>
<feature type="domain" description="YetF C-terminal" evidence="8">
    <location>
        <begin position="84"/>
        <end position="216"/>
    </location>
</feature>
<dbReference type="InterPro" id="IPR007353">
    <property type="entry name" value="DUF421"/>
</dbReference>
<dbReference type="PANTHER" id="PTHR34582:SF7">
    <property type="entry name" value="UPF0702 TRANSMEMBRANE PROTEIN YDFS"/>
    <property type="match status" value="1"/>
</dbReference>
<evidence type="ECO:0000256" key="6">
    <source>
        <dbReference type="ARBA" id="ARBA00023136"/>
    </source>
</evidence>
<name>A0A4Q0V4C6_CLOTA</name>
<protein>
    <submittedName>
        <fullName evidence="9">DUF421 domain-containing protein</fullName>
    </submittedName>
</protein>
<feature type="transmembrane region" description="Helical" evidence="7">
    <location>
        <begin position="6"/>
        <end position="28"/>
    </location>
</feature>
<reference evidence="11 12" key="1">
    <citation type="submission" date="2018-06" db="EMBL/GenBank/DDBJ databases">
        <title>Genome conservation of Clostridium tetani.</title>
        <authorList>
            <person name="Bruggemann H."/>
            <person name="Popoff M.R."/>
        </authorList>
    </citation>
    <scope>NUCLEOTIDE SEQUENCE [LARGE SCALE GENOMIC DNA]</scope>
    <source>
        <strain evidence="9 12">2017.061</strain>
        <strain evidence="10 11">63.05</strain>
    </source>
</reference>
<keyword evidence="3" id="KW-1003">Cell membrane</keyword>
<accession>A0A4Q0V4C6</accession>
<evidence type="ECO:0000259" key="8">
    <source>
        <dbReference type="Pfam" id="PF04239"/>
    </source>
</evidence>
<feature type="transmembrane region" description="Helical" evidence="7">
    <location>
        <begin position="65"/>
        <end position="83"/>
    </location>
</feature>
<dbReference type="Proteomes" id="UP000290921">
    <property type="component" value="Unassembled WGS sequence"/>
</dbReference>
<gene>
    <name evidence="9" type="ORF">DP130_07205</name>
    <name evidence="10" type="ORF">DP131_01785</name>
</gene>
<organism evidence="9 12">
    <name type="scientific">Clostridium tetani</name>
    <dbReference type="NCBI Taxonomy" id="1513"/>
    <lineage>
        <taxon>Bacteria</taxon>
        <taxon>Bacillati</taxon>
        <taxon>Bacillota</taxon>
        <taxon>Clostridia</taxon>
        <taxon>Eubacteriales</taxon>
        <taxon>Clostridiaceae</taxon>
        <taxon>Clostridium</taxon>
    </lineage>
</organism>
<dbReference type="EMBL" id="QMAU01000012">
    <property type="protein sequence ID" value="RXI58641.1"/>
    <property type="molecule type" value="Genomic_DNA"/>
</dbReference>
<dbReference type="Proteomes" id="UP000290273">
    <property type="component" value="Unassembled WGS sequence"/>
</dbReference>
<comment type="caution">
    <text evidence="9">The sequence shown here is derived from an EMBL/GenBank/DDBJ whole genome shotgun (WGS) entry which is preliminary data.</text>
</comment>
<evidence type="ECO:0000313" key="11">
    <source>
        <dbReference type="Proteomes" id="UP000290273"/>
    </source>
</evidence>
<dbReference type="Pfam" id="PF04239">
    <property type="entry name" value="DUF421"/>
    <property type="match status" value="1"/>
</dbReference>